<keyword evidence="8" id="KW-1133">Transmembrane helix</keyword>
<evidence type="ECO:0000313" key="9">
    <source>
        <dbReference type="EMBL" id="GMH69479.1"/>
    </source>
</evidence>
<dbReference type="Proteomes" id="UP001165085">
    <property type="component" value="Unassembled WGS sequence"/>
</dbReference>
<dbReference type="InterPro" id="IPR023395">
    <property type="entry name" value="MCP_dom_sf"/>
</dbReference>
<dbReference type="PANTHER" id="PTHR47567:SF1">
    <property type="entry name" value="NAD-DEPENDENT EPIMERASE_DEHYDRATASE DOMAIN-CONTAINING PROTEIN"/>
    <property type="match status" value="1"/>
</dbReference>
<reference evidence="10" key="1">
    <citation type="journal article" date="2023" name="Commun. Biol.">
        <title>Genome analysis of Parmales, the sister group of diatoms, reveals the evolutionary specialization of diatoms from phago-mixotrophs to photoautotrophs.</title>
        <authorList>
            <person name="Ban H."/>
            <person name="Sato S."/>
            <person name="Yoshikawa S."/>
            <person name="Yamada K."/>
            <person name="Nakamura Y."/>
            <person name="Ichinomiya M."/>
            <person name="Sato N."/>
            <person name="Blanc-Mathieu R."/>
            <person name="Endo H."/>
            <person name="Kuwata A."/>
            <person name="Ogata H."/>
        </authorList>
    </citation>
    <scope>NUCLEOTIDE SEQUENCE [LARGE SCALE GENOMIC DNA]</scope>
    <source>
        <strain evidence="10">NIES 3701</strain>
    </source>
</reference>
<evidence type="ECO:0000256" key="2">
    <source>
        <dbReference type="ARBA" id="ARBA00022630"/>
    </source>
</evidence>
<dbReference type="OrthoDB" id="66881at2759"/>
<dbReference type="InterPro" id="IPR020946">
    <property type="entry name" value="Flavin_mOase-like"/>
</dbReference>
<feature type="transmembrane region" description="Helical" evidence="8">
    <location>
        <begin position="225"/>
        <end position="245"/>
    </location>
</feature>
<dbReference type="PANTHER" id="PTHR47567">
    <property type="entry name" value="MITOCHONDRIAL SUBSTRATE/SOLUTE CARRIER"/>
    <property type="match status" value="1"/>
</dbReference>
<keyword evidence="5" id="KW-0560">Oxidoreductase</keyword>
<dbReference type="GO" id="GO:0004499">
    <property type="term" value="F:N,N-dimethylaniline monooxygenase activity"/>
    <property type="evidence" value="ECO:0007669"/>
    <property type="project" value="InterPro"/>
</dbReference>
<keyword evidence="4" id="KW-0274">FAD</keyword>
<evidence type="ECO:0000313" key="10">
    <source>
        <dbReference type="Proteomes" id="UP001165085"/>
    </source>
</evidence>
<dbReference type="Gene3D" id="3.50.50.60">
    <property type="entry name" value="FAD/NAD(P)-binding domain"/>
    <property type="match status" value="2"/>
</dbReference>
<evidence type="ECO:0008006" key="11">
    <source>
        <dbReference type="Google" id="ProtNLM"/>
    </source>
</evidence>
<dbReference type="GO" id="GO:0016020">
    <property type="term" value="C:membrane"/>
    <property type="evidence" value="ECO:0007669"/>
    <property type="project" value="UniProtKB-SubCell"/>
</dbReference>
<evidence type="ECO:0000256" key="5">
    <source>
        <dbReference type="ARBA" id="ARBA00023002"/>
    </source>
</evidence>
<keyword evidence="3 7" id="KW-0812">Transmembrane</keyword>
<proteinExistence type="predicted"/>
<comment type="subcellular location">
    <subcellularLocation>
        <location evidence="1">Membrane</location>
        <topology evidence="1">Multi-pass membrane protein</topology>
    </subcellularLocation>
</comment>
<dbReference type="Pfam" id="PF00743">
    <property type="entry name" value="FMO-like"/>
    <property type="match status" value="1"/>
</dbReference>
<evidence type="ECO:0000256" key="4">
    <source>
        <dbReference type="ARBA" id="ARBA00022827"/>
    </source>
</evidence>
<dbReference type="Gene3D" id="1.50.40.10">
    <property type="entry name" value="Mitochondrial carrier domain"/>
    <property type="match status" value="1"/>
</dbReference>
<organism evidence="9 10">
    <name type="scientific">Triparma strigata</name>
    <dbReference type="NCBI Taxonomy" id="1606541"/>
    <lineage>
        <taxon>Eukaryota</taxon>
        <taxon>Sar</taxon>
        <taxon>Stramenopiles</taxon>
        <taxon>Ochrophyta</taxon>
        <taxon>Bolidophyceae</taxon>
        <taxon>Parmales</taxon>
        <taxon>Triparmaceae</taxon>
        <taxon>Triparma</taxon>
    </lineage>
</organism>
<comment type="caution">
    <text evidence="9">The sequence shown here is derived from an EMBL/GenBank/DDBJ whole genome shotgun (WGS) entry which is preliminary data.</text>
</comment>
<feature type="repeat" description="Solcar" evidence="7">
    <location>
        <begin position="173"/>
        <end position="254"/>
    </location>
</feature>
<accession>A0A9W7ACG9</accession>
<protein>
    <recommendedName>
        <fullName evidence="11">Flavin-containing monooxygenase</fullName>
    </recommendedName>
</protein>
<keyword evidence="6 7" id="KW-0472">Membrane</keyword>
<keyword evidence="10" id="KW-1185">Reference proteome</keyword>
<dbReference type="SUPFAM" id="SSF51905">
    <property type="entry name" value="FAD/NAD(P)-binding domain"/>
    <property type="match status" value="1"/>
</dbReference>
<evidence type="ECO:0000256" key="7">
    <source>
        <dbReference type="PROSITE-ProRule" id="PRU00282"/>
    </source>
</evidence>
<evidence type="ECO:0000256" key="6">
    <source>
        <dbReference type="ARBA" id="ARBA00023136"/>
    </source>
</evidence>
<dbReference type="PROSITE" id="PS50920">
    <property type="entry name" value="SOLCAR"/>
    <property type="match status" value="1"/>
</dbReference>
<name>A0A9W7ACG9_9STRA</name>
<dbReference type="GO" id="GO:0050661">
    <property type="term" value="F:NADP binding"/>
    <property type="evidence" value="ECO:0007669"/>
    <property type="project" value="InterPro"/>
</dbReference>
<evidence type="ECO:0000256" key="8">
    <source>
        <dbReference type="SAM" id="Phobius"/>
    </source>
</evidence>
<dbReference type="InterPro" id="IPR036188">
    <property type="entry name" value="FAD/NAD-bd_sf"/>
</dbReference>
<sequence>MFRSLALAAKKSFDTLESDDISTSADVISLHVPLAVEASKSTDKSQPPSVGRPFLLLLAPLLLFTAGYIACSLVPSGALWLSIRKGAGGGVGGAVGGLFQVLTMMWLRTAMNYQYRHGGTLRSTIIKLYDEGGVARFYKGVKFALLQAPMSRAGTTFANVAVLGVFSSFAPEVSLGVQTLVSTAVSSLWRIFITPFDTIKTTMQVEGEQGYVLLEVKVRESGLSVLWNGAVGNALAAFAGSYPWFLVFNLLDATLAPSASLLRPAFMGLVATCVSDVVSNSLRVLKTVKQTAAKNISYYQALRLIVAKDGLAGVFCRGLGTRLITNMVQSMLFSVIWKGVEGSLNSGLPTSLPVGLSASVVPTVLVIGGGPAALATLRGFKMLPEGSVDFKAYDRQQRAGGMWTGDRKFSPMYEGMWLNGHHSFTEFTSYTYRDHFHRDMEAYFPRAVVTDYIQGYDRENDLSRHIRPNTDVTSVTFDASREKFVVKSQQIKVEEPAEAGAIQSVKPYSGAAAAMESGSENTEYFDFVVVATGIYSKPNFQPVKGFMGEQLHSRLFIRASEYKGKRVVVVGNGSSGLDMVGLLLKYGVTDVIWSVRNFASKYTERFIHIQDMTSDDVDIRGAITSAEGRTVYFEGDEVVHDVDTIIQATGYDMEGSISFLSDNLIPEYEPLSGESSTRIYDGMLHHGVLLNENPRLVFGAFGYPEDVPTFSLYEFRAEYIAALVSGRIPIPTREQMSDVRLKLIRAEFKLKMFQEEMEGTVKKKEELGGPVDLASEWLDSGYLDIAKFFIDMGADVYAENFIDMGADVYAENWIGVKFEEFKHSLLAEELLYTSAEVARLHKYWEGILSNEWKLWYVQEILLWNYSPGNSFQKLFGTPHDIILRKTDTFSHTKYMDYMTDSGECFLDESKCRPGDRRNDRRRDDGKEIGEIYSEFVTLDKKVRGPNVRLAASNRVKLGCMSTSI</sequence>
<evidence type="ECO:0000256" key="1">
    <source>
        <dbReference type="ARBA" id="ARBA00004141"/>
    </source>
</evidence>
<keyword evidence="2" id="KW-0285">Flavoprotein</keyword>
<dbReference type="InterPro" id="IPR018108">
    <property type="entry name" value="MCP_transmembrane"/>
</dbReference>
<gene>
    <name evidence="9" type="ORF">TrST_g11100</name>
</gene>
<dbReference type="Pfam" id="PF00153">
    <property type="entry name" value="Mito_carr"/>
    <property type="match status" value="1"/>
</dbReference>
<evidence type="ECO:0000256" key="3">
    <source>
        <dbReference type="ARBA" id="ARBA00022692"/>
    </source>
</evidence>
<feature type="transmembrane region" description="Helical" evidence="8">
    <location>
        <begin position="54"/>
        <end position="81"/>
    </location>
</feature>
<dbReference type="EMBL" id="BRXY01000132">
    <property type="protein sequence ID" value="GMH69479.1"/>
    <property type="molecule type" value="Genomic_DNA"/>
</dbReference>
<feature type="transmembrane region" description="Helical" evidence="8">
    <location>
        <begin position="87"/>
        <end position="107"/>
    </location>
</feature>
<dbReference type="AlphaFoldDB" id="A0A9W7ACG9"/>
<dbReference type="GO" id="GO:0050660">
    <property type="term" value="F:flavin adenine dinucleotide binding"/>
    <property type="evidence" value="ECO:0007669"/>
    <property type="project" value="InterPro"/>
</dbReference>
<dbReference type="SUPFAM" id="SSF103506">
    <property type="entry name" value="Mitochondrial carrier"/>
    <property type="match status" value="1"/>
</dbReference>